<name>A0ABY7EBX3_MYAAR</name>
<protein>
    <submittedName>
        <fullName evidence="1">Uncharacterized protein</fullName>
    </submittedName>
</protein>
<keyword evidence="2" id="KW-1185">Reference proteome</keyword>
<gene>
    <name evidence="1" type="ORF">MAR_021572</name>
</gene>
<accession>A0ABY7EBX3</accession>
<feature type="non-terminal residue" evidence="1">
    <location>
        <position position="1"/>
    </location>
</feature>
<dbReference type="EMBL" id="CP111016">
    <property type="protein sequence ID" value="WAR06203.1"/>
    <property type="molecule type" value="Genomic_DNA"/>
</dbReference>
<evidence type="ECO:0000313" key="1">
    <source>
        <dbReference type="EMBL" id="WAR06203.1"/>
    </source>
</evidence>
<dbReference type="Proteomes" id="UP001164746">
    <property type="component" value="Chromosome 5"/>
</dbReference>
<reference evidence="1" key="1">
    <citation type="submission" date="2022-11" db="EMBL/GenBank/DDBJ databases">
        <title>Centuries of genome instability and evolution in soft-shell clam transmissible cancer (bioRxiv).</title>
        <authorList>
            <person name="Hart S.F.M."/>
            <person name="Yonemitsu M.A."/>
            <person name="Giersch R.M."/>
            <person name="Beal B.F."/>
            <person name="Arriagada G."/>
            <person name="Davis B.W."/>
            <person name="Ostrander E.A."/>
            <person name="Goff S.P."/>
            <person name="Metzger M.J."/>
        </authorList>
    </citation>
    <scope>NUCLEOTIDE SEQUENCE</scope>
    <source>
        <strain evidence="1">MELC-2E11</strain>
        <tissue evidence="1">Siphon/mantle</tissue>
    </source>
</reference>
<sequence length="141" mass="15672">MKLEVDKNTLQEYSALTINCTIDKAPPYLLLIQSQAKFTNDGKNNCNVTFYPNSILSHCDCVSDILLSCVSKRLNRTNHGDVLEYGVFKTEIKAIIIINITVPVEYAKLQEDTPDRLTVDEGNTAFLVCQALYGIPAANIT</sequence>
<proteinExistence type="predicted"/>
<evidence type="ECO:0000313" key="2">
    <source>
        <dbReference type="Proteomes" id="UP001164746"/>
    </source>
</evidence>
<organism evidence="1 2">
    <name type="scientific">Mya arenaria</name>
    <name type="common">Soft-shell clam</name>
    <dbReference type="NCBI Taxonomy" id="6604"/>
    <lineage>
        <taxon>Eukaryota</taxon>
        <taxon>Metazoa</taxon>
        <taxon>Spiralia</taxon>
        <taxon>Lophotrochozoa</taxon>
        <taxon>Mollusca</taxon>
        <taxon>Bivalvia</taxon>
        <taxon>Autobranchia</taxon>
        <taxon>Heteroconchia</taxon>
        <taxon>Euheterodonta</taxon>
        <taxon>Imparidentia</taxon>
        <taxon>Neoheterodontei</taxon>
        <taxon>Myida</taxon>
        <taxon>Myoidea</taxon>
        <taxon>Myidae</taxon>
        <taxon>Mya</taxon>
    </lineage>
</organism>